<dbReference type="EMBL" id="DS499596">
    <property type="protein sequence ID" value="EDP53364.1"/>
    <property type="molecule type" value="Genomic_DNA"/>
</dbReference>
<dbReference type="AlphaFoldDB" id="B0Y026"/>
<accession>B0Y026</accession>
<sequence length="120" mass="13716">MHAVWLWEHDDIGVEIPLLGHVFLQCLLHALELIIFVYSIRGEQTIGRELCRRLDHDWVAIVGRHRIQIKSASCVGFYLEISDFMKGAHANSSPHSLVVMQHLLIHFVPSLRKHYTGAGL</sequence>
<keyword evidence="3" id="KW-1185">Reference proteome</keyword>
<evidence type="ECO:0000256" key="1">
    <source>
        <dbReference type="SAM" id="Phobius"/>
    </source>
</evidence>
<dbReference type="VEuPathDB" id="FungiDB:AFUB_045390"/>
<name>B0Y026_ASPFC</name>
<evidence type="ECO:0000313" key="2">
    <source>
        <dbReference type="EMBL" id="EDP53364.1"/>
    </source>
</evidence>
<protein>
    <submittedName>
        <fullName evidence="2">Uncharacterized protein</fullName>
    </submittedName>
</protein>
<keyword evidence="1" id="KW-1133">Transmembrane helix</keyword>
<keyword evidence="1" id="KW-0812">Transmembrane</keyword>
<dbReference type="Proteomes" id="UP000001699">
    <property type="component" value="Unassembled WGS sequence"/>
</dbReference>
<dbReference type="HOGENOM" id="CLU_2049169_0_0_1"/>
<reference evidence="2 3" key="1">
    <citation type="journal article" date="2008" name="PLoS Genet.">
        <title>Genomic islands in the pathogenic filamentous fungus Aspergillus fumigatus.</title>
        <authorList>
            <person name="Fedorova N.D."/>
            <person name="Khaldi N."/>
            <person name="Joardar V.S."/>
            <person name="Maiti R."/>
            <person name="Amedeo P."/>
            <person name="Anderson M.J."/>
            <person name="Crabtree J."/>
            <person name="Silva J.C."/>
            <person name="Badger J.H."/>
            <person name="Albarraq A."/>
            <person name="Angiuoli S."/>
            <person name="Bussey H."/>
            <person name="Bowyer P."/>
            <person name="Cotty P.J."/>
            <person name="Dyer P.S."/>
            <person name="Egan A."/>
            <person name="Galens K."/>
            <person name="Fraser-Liggett C.M."/>
            <person name="Haas B.J."/>
            <person name="Inman J.M."/>
            <person name="Kent R."/>
            <person name="Lemieux S."/>
            <person name="Malavazi I."/>
            <person name="Orvis J."/>
            <person name="Roemer T."/>
            <person name="Ronning C.M."/>
            <person name="Sundaram J.P."/>
            <person name="Sutton G."/>
            <person name="Turner G."/>
            <person name="Venter J.C."/>
            <person name="White O.R."/>
            <person name="Whitty B.R."/>
            <person name="Youngman P."/>
            <person name="Wolfe K.H."/>
            <person name="Goldman G.H."/>
            <person name="Wortman J.R."/>
            <person name="Jiang B."/>
            <person name="Denning D.W."/>
            <person name="Nierman W.C."/>
        </authorList>
    </citation>
    <scope>NUCLEOTIDE SEQUENCE [LARGE SCALE GENOMIC DNA]</scope>
    <source>
        <strain evidence="3">CBS 144.89 / FGSC A1163 / CEA10</strain>
    </source>
</reference>
<proteinExistence type="predicted"/>
<keyword evidence="1" id="KW-0472">Membrane</keyword>
<gene>
    <name evidence="2" type="ORF">AFUB_045390</name>
</gene>
<evidence type="ECO:0000313" key="3">
    <source>
        <dbReference type="Proteomes" id="UP000001699"/>
    </source>
</evidence>
<feature type="transmembrane region" description="Helical" evidence="1">
    <location>
        <begin position="20"/>
        <end position="40"/>
    </location>
</feature>
<organism evidence="2 3">
    <name type="scientific">Aspergillus fumigatus (strain CBS 144.89 / FGSC A1163 / CEA10)</name>
    <name type="common">Neosartorya fumigata</name>
    <dbReference type="NCBI Taxonomy" id="451804"/>
    <lineage>
        <taxon>Eukaryota</taxon>
        <taxon>Fungi</taxon>
        <taxon>Dikarya</taxon>
        <taxon>Ascomycota</taxon>
        <taxon>Pezizomycotina</taxon>
        <taxon>Eurotiomycetes</taxon>
        <taxon>Eurotiomycetidae</taxon>
        <taxon>Eurotiales</taxon>
        <taxon>Aspergillaceae</taxon>
        <taxon>Aspergillus</taxon>
        <taxon>Aspergillus subgen. Fumigati</taxon>
    </lineage>
</organism>